<dbReference type="EMBL" id="HG001766">
    <property type="protein sequence ID" value="CDF36201.1"/>
    <property type="molecule type" value="Genomic_DNA"/>
</dbReference>
<dbReference type="InterPro" id="IPR014710">
    <property type="entry name" value="RmlC-like_jellyroll"/>
</dbReference>
<dbReference type="PhylomeDB" id="R7QFH0"/>
<accession>R7QFH0</accession>
<protein>
    <recommendedName>
        <fullName evidence="4">Pirin N-terminal domain-containing protein</fullName>
    </recommendedName>
</protein>
<dbReference type="PANTHER" id="PTHR13903">
    <property type="entry name" value="PIRIN-RELATED"/>
    <property type="match status" value="1"/>
</dbReference>
<evidence type="ECO:0000256" key="3">
    <source>
        <dbReference type="SAM" id="MobiDB-lite"/>
    </source>
</evidence>
<comment type="similarity">
    <text evidence="1 2">Belongs to the pirin family.</text>
</comment>
<evidence type="ECO:0000256" key="2">
    <source>
        <dbReference type="RuleBase" id="RU003457"/>
    </source>
</evidence>
<dbReference type="Proteomes" id="UP000012073">
    <property type="component" value="Unassembled WGS sequence"/>
</dbReference>
<dbReference type="InterPro" id="IPR011051">
    <property type="entry name" value="RmlC_Cupin_sf"/>
</dbReference>
<feature type="region of interest" description="Disordered" evidence="3">
    <location>
        <begin position="394"/>
        <end position="422"/>
    </location>
</feature>
<dbReference type="InterPro" id="IPR012093">
    <property type="entry name" value="Pirin"/>
</dbReference>
<dbReference type="PANTHER" id="PTHR13903:SF8">
    <property type="entry name" value="PIRIN"/>
    <property type="match status" value="1"/>
</dbReference>
<organism evidence="5 6">
    <name type="scientific">Chondrus crispus</name>
    <name type="common">Carrageen Irish moss</name>
    <name type="synonym">Polymorpha crispa</name>
    <dbReference type="NCBI Taxonomy" id="2769"/>
    <lineage>
        <taxon>Eukaryota</taxon>
        <taxon>Rhodophyta</taxon>
        <taxon>Florideophyceae</taxon>
        <taxon>Rhodymeniophycidae</taxon>
        <taxon>Gigartinales</taxon>
        <taxon>Gigartinaceae</taxon>
        <taxon>Chondrus</taxon>
    </lineage>
</organism>
<evidence type="ECO:0000313" key="6">
    <source>
        <dbReference type="Proteomes" id="UP000012073"/>
    </source>
</evidence>
<dbReference type="Gene3D" id="2.60.120.10">
    <property type="entry name" value="Jelly Rolls"/>
    <property type="match status" value="1"/>
</dbReference>
<feature type="compositionally biased region" description="Low complexity" evidence="3">
    <location>
        <begin position="1"/>
        <end position="23"/>
    </location>
</feature>
<dbReference type="Pfam" id="PF02678">
    <property type="entry name" value="Pirin"/>
    <property type="match status" value="1"/>
</dbReference>
<feature type="compositionally biased region" description="Basic and acidic residues" evidence="3">
    <location>
        <begin position="34"/>
        <end position="44"/>
    </location>
</feature>
<dbReference type="AlphaFoldDB" id="R7QFH0"/>
<dbReference type="GeneID" id="17323760"/>
<dbReference type="Gramene" id="CDF36201">
    <property type="protein sequence ID" value="CDF36201"/>
    <property type="gene ID" value="CHC_T00004593001"/>
</dbReference>
<dbReference type="CDD" id="cd02247">
    <property type="entry name" value="cupin_pirin_C"/>
    <property type="match status" value="1"/>
</dbReference>
<dbReference type="SUPFAM" id="SSF51182">
    <property type="entry name" value="RmlC-like cupins"/>
    <property type="match status" value="1"/>
</dbReference>
<feature type="domain" description="Pirin N-terminal" evidence="4">
    <location>
        <begin position="89"/>
        <end position="177"/>
    </location>
</feature>
<gene>
    <name evidence="5" type="ORF">CHC_T00004593001</name>
</gene>
<keyword evidence="6" id="KW-1185">Reference proteome</keyword>
<proteinExistence type="inferred from homology"/>
<reference evidence="6" key="1">
    <citation type="journal article" date="2013" name="Proc. Natl. Acad. Sci. U.S.A.">
        <title>Genome structure and metabolic features in the red seaweed Chondrus crispus shed light on evolution of the Archaeplastida.</title>
        <authorList>
            <person name="Collen J."/>
            <person name="Porcel B."/>
            <person name="Carre W."/>
            <person name="Ball S.G."/>
            <person name="Chaparro C."/>
            <person name="Tonon T."/>
            <person name="Barbeyron T."/>
            <person name="Michel G."/>
            <person name="Noel B."/>
            <person name="Valentin K."/>
            <person name="Elias M."/>
            <person name="Artiguenave F."/>
            <person name="Arun A."/>
            <person name="Aury J.M."/>
            <person name="Barbosa-Neto J.F."/>
            <person name="Bothwell J.H."/>
            <person name="Bouget F.Y."/>
            <person name="Brillet L."/>
            <person name="Cabello-Hurtado F."/>
            <person name="Capella-Gutierrez S."/>
            <person name="Charrier B."/>
            <person name="Cladiere L."/>
            <person name="Cock J.M."/>
            <person name="Coelho S.M."/>
            <person name="Colleoni C."/>
            <person name="Czjzek M."/>
            <person name="Da Silva C."/>
            <person name="Delage L."/>
            <person name="Denoeud F."/>
            <person name="Deschamps P."/>
            <person name="Dittami S.M."/>
            <person name="Gabaldon T."/>
            <person name="Gachon C.M."/>
            <person name="Groisillier A."/>
            <person name="Herve C."/>
            <person name="Jabbari K."/>
            <person name="Katinka M."/>
            <person name="Kloareg B."/>
            <person name="Kowalczyk N."/>
            <person name="Labadie K."/>
            <person name="Leblanc C."/>
            <person name="Lopez P.J."/>
            <person name="McLachlan D.H."/>
            <person name="Meslet-Cladiere L."/>
            <person name="Moustafa A."/>
            <person name="Nehr Z."/>
            <person name="Nyvall Collen P."/>
            <person name="Panaud O."/>
            <person name="Partensky F."/>
            <person name="Poulain J."/>
            <person name="Rensing S.A."/>
            <person name="Rousvoal S."/>
            <person name="Samson G."/>
            <person name="Symeonidi A."/>
            <person name="Weissenbach J."/>
            <person name="Zambounis A."/>
            <person name="Wincker P."/>
            <person name="Boyen C."/>
        </authorList>
    </citation>
    <scope>NUCLEOTIDE SEQUENCE [LARGE SCALE GENOMIC DNA]</scope>
    <source>
        <strain evidence="6">cv. Stackhouse</strain>
    </source>
</reference>
<name>R7QFH0_CHOCR</name>
<dbReference type="OrthoDB" id="10261807at2759"/>
<evidence type="ECO:0000313" key="5">
    <source>
        <dbReference type="EMBL" id="CDF36201.1"/>
    </source>
</evidence>
<evidence type="ECO:0000256" key="1">
    <source>
        <dbReference type="ARBA" id="ARBA00008416"/>
    </source>
</evidence>
<feature type="region of interest" description="Disordered" evidence="3">
    <location>
        <begin position="1"/>
        <end position="60"/>
    </location>
</feature>
<dbReference type="InterPro" id="IPR003829">
    <property type="entry name" value="Pirin_N_dom"/>
</dbReference>
<dbReference type="KEGG" id="ccp:CHC_T00004593001"/>
<evidence type="ECO:0000259" key="4">
    <source>
        <dbReference type="Pfam" id="PF02678"/>
    </source>
</evidence>
<dbReference type="RefSeq" id="XP_005716020.1">
    <property type="nucleotide sequence ID" value="XM_005715963.1"/>
</dbReference>
<sequence>MPSSRPAASARAASLASSFHRAAQTILPRRGRSRRNESPRERNAPHPAQKQPKTLPSPSLGRLVTNVVKVCGELGSDGLGVRRSSSALHPSAFSPFLLLDHCGPQRVPRPGDIRSEEPRCGQQALTFVTSGKLHYADSCGNEAVLKKGSVSLLTAGSGLIVSHSVHGPIIEYFSIWINIPKEMRAAPPEQRMTENPPFLVTGQGESAARICVLAGPTNRDVKASVDHDIKRERSSVELETAAGSAAVYDVKMQRKSQLVLNPNTSRVFIYVYRGAALISKTTEVKEGDLAVLESNRDRPVVIDSVGVRRETVPKPDHDFSDFDTFEEHACWCLVLAGDPVSEPVSMMSSGIVGGTPQEIRKAFQEYTCGSMGSGSPTFSKRKFSAYDSDCEGDYDACPSSGSSELSTDESESSIAGLNKLRI</sequence>